<feature type="non-terminal residue" evidence="2">
    <location>
        <position position="1"/>
    </location>
</feature>
<feature type="transmembrane region" description="Helical" evidence="1">
    <location>
        <begin position="6"/>
        <end position="25"/>
    </location>
</feature>
<evidence type="ECO:0000313" key="2">
    <source>
        <dbReference type="EMBL" id="GAI80569.1"/>
    </source>
</evidence>
<sequence>SVWFWLGFVSVSMFFYLFLVSPGLITSISL</sequence>
<keyword evidence="1" id="KW-1133">Transmembrane helix</keyword>
<keyword evidence="1" id="KW-0472">Membrane</keyword>
<proteinExistence type="predicted"/>
<evidence type="ECO:0000256" key="1">
    <source>
        <dbReference type="SAM" id="Phobius"/>
    </source>
</evidence>
<keyword evidence="1" id="KW-0812">Transmembrane</keyword>
<reference evidence="2" key="1">
    <citation type="journal article" date="2014" name="Front. Microbiol.">
        <title>High frequency of phylogenetically diverse reductive dehalogenase-homologous genes in deep subseafloor sedimentary metagenomes.</title>
        <authorList>
            <person name="Kawai M."/>
            <person name="Futagami T."/>
            <person name="Toyoda A."/>
            <person name="Takaki Y."/>
            <person name="Nishi S."/>
            <person name="Hori S."/>
            <person name="Arai W."/>
            <person name="Tsubouchi T."/>
            <person name="Morono Y."/>
            <person name="Uchiyama I."/>
            <person name="Ito T."/>
            <person name="Fujiyama A."/>
            <person name="Inagaki F."/>
            <person name="Takami H."/>
        </authorList>
    </citation>
    <scope>NUCLEOTIDE SEQUENCE</scope>
    <source>
        <strain evidence="2">Expedition CK06-06</strain>
    </source>
</reference>
<accession>X1TKL7</accession>
<protein>
    <submittedName>
        <fullName evidence="2">Uncharacterized protein</fullName>
    </submittedName>
</protein>
<dbReference type="EMBL" id="BARW01009448">
    <property type="protein sequence ID" value="GAI80569.1"/>
    <property type="molecule type" value="Genomic_DNA"/>
</dbReference>
<gene>
    <name evidence="2" type="ORF">S12H4_18995</name>
</gene>
<dbReference type="AlphaFoldDB" id="X1TKL7"/>
<organism evidence="2">
    <name type="scientific">marine sediment metagenome</name>
    <dbReference type="NCBI Taxonomy" id="412755"/>
    <lineage>
        <taxon>unclassified sequences</taxon>
        <taxon>metagenomes</taxon>
        <taxon>ecological metagenomes</taxon>
    </lineage>
</organism>
<comment type="caution">
    <text evidence="2">The sequence shown here is derived from an EMBL/GenBank/DDBJ whole genome shotgun (WGS) entry which is preliminary data.</text>
</comment>
<name>X1TKL7_9ZZZZ</name>